<dbReference type="Gene3D" id="3.30.70.270">
    <property type="match status" value="1"/>
</dbReference>
<dbReference type="SUPFAM" id="SSF55073">
    <property type="entry name" value="Nucleotide cyclase"/>
    <property type="match status" value="1"/>
</dbReference>
<sequence length="219" mass="25274">MTLVEEELSGISSAMAVPVEGEGGLICGILAAFDLERREEQAAFLRSMQFGFGMFCSNLKSHMEIREQGDRDALTGLYNRNRYERELPQIHERYRSSLACVYIDANGLHEMNNTKGHDKGDEMLRTVAEEIEKHFDTEYIYRTGGDEFVLFIPDADEKEVKARSEELVSALSKAEYHISVGIRCERNISSMSMLIKAAEQEMYAEKEKYYRKHDRRRNH</sequence>
<dbReference type="InterPro" id="IPR050469">
    <property type="entry name" value="Diguanylate_Cyclase"/>
</dbReference>
<dbReference type="CDD" id="cd01949">
    <property type="entry name" value="GGDEF"/>
    <property type="match status" value="1"/>
</dbReference>
<dbReference type="Proteomes" id="UP000886883">
    <property type="component" value="Unassembled WGS sequence"/>
</dbReference>
<accession>A0A9D2MR05</accession>
<dbReference type="PANTHER" id="PTHR45138">
    <property type="entry name" value="REGULATORY COMPONENTS OF SENSORY TRANSDUCTION SYSTEM"/>
    <property type="match status" value="1"/>
</dbReference>
<dbReference type="EMBL" id="DWXE01000016">
    <property type="protein sequence ID" value="HJB90791.1"/>
    <property type="molecule type" value="Genomic_DNA"/>
</dbReference>
<dbReference type="SMART" id="SM00267">
    <property type="entry name" value="GGDEF"/>
    <property type="match status" value="1"/>
</dbReference>
<feature type="domain" description="GGDEF" evidence="1">
    <location>
        <begin position="96"/>
        <end position="219"/>
    </location>
</feature>
<proteinExistence type="predicted"/>
<dbReference type="Pfam" id="PF00990">
    <property type="entry name" value="GGDEF"/>
    <property type="match status" value="1"/>
</dbReference>
<reference evidence="2" key="1">
    <citation type="journal article" date="2021" name="PeerJ">
        <title>Extensive microbial diversity within the chicken gut microbiome revealed by metagenomics and culture.</title>
        <authorList>
            <person name="Gilroy R."/>
            <person name="Ravi A."/>
            <person name="Getino M."/>
            <person name="Pursley I."/>
            <person name="Horton D.L."/>
            <person name="Alikhan N.F."/>
            <person name="Baker D."/>
            <person name="Gharbi K."/>
            <person name="Hall N."/>
            <person name="Watson M."/>
            <person name="Adriaenssens E.M."/>
            <person name="Foster-Nyarko E."/>
            <person name="Jarju S."/>
            <person name="Secka A."/>
            <person name="Antonio M."/>
            <person name="Oren A."/>
            <person name="Chaudhuri R.R."/>
            <person name="La Ragione R."/>
            <person name="Hildebrand F."/>
            <person name="Pallen M.J."/>
        </authorList>
    </citation>
    <scope>NUCLEOTIDE SEQUENCE</scope>
    <source>
        <strain evidence="2">USAMLcec3-2134</strain>
    </source>
</reference>
<dbReference type="AlphaFoldDB" id="A0A9D2MR05"/>
<reference evidence="2" key="2">
    <citation type="submission" date="2021-04" db="EMBL/GenBank/DDBJ databases">
        <authorList>
            <person name="Gilroy R."/>
        </authorList>
    </citation>
    <scope>NUCLEOTIDE SEQUENCE</scope>
    <source>
        <strain evidence="2">USAMLcec3-2134</strain>
    </source>
</reference>
<evidence type="ECO:0000313" key="3">
    <source>
        <dbReference type="Proteomes" id="UP000886883"/>
    </source>
</evidence>
<organism evidence="2 3">
    <name type="scientific">Candidatus Eisenbergiella merdigallinarum</name>
    <dbReference type="NCBI Taxonomy" id="2838552"/>
    <lineage>
        <taxon>Bacteria</taxon>
        <taxon>Bacillati</taxon>
        <taxon>Bacillota</taxon>
        <taxon>Clostridia</taxon>
        <taxon>Lachnospirales</taxon>
        <taxon>Lachnospiraceae</taxon>
        <taxon>Eisenbergiella</taxon>
    </lineage>
</organism>
<evidence type="ECO:0000313" key="2">
    <source>
        <dbReference type="EMBL" id="HJB90791.1"/>
    </source>
</evidence>
<dbReference type="PANTHER" id="PTHR45138:SF9">
    <property type="entry name" value="DIGUANYLATE CYCLASE DGCM-RELATED"/>
    <property type="match status" value="1"/>
</dbReference>
<dbReference type="PROSITE" id="PS50887">
    <property type="entry name" value="GGDEF"/>
    <property type="match status" value="1"/>
</dbReference>
<comment type="caution">
    <text evidence="2">The sequence shown here is derived from an EMBL/GenBank/DDBJ whole genome shotgun (WGS) entry which is preliminary data.</text>
</comment>
<dbReference type="InterPro" id="IPR000160">
    <property type="entry name" value="GGDEF_dom"/>
</dbReference>
<dbReference type="NCBIfam" id="TIGR00254">
    <property type="entry name" value="GGDEF"/>
    <property type="match status" value="1"/>
</dbReference>
<dbReference type="InterPro" id="IPR029787">
    <property type="entry name" value="Nucleotide_cyclase"/>
</dbReference>
<name>A0A9D2MR05_9FIRM</name>
<protein>
    <submittedName>
        <fullName evidence="2">GGDEF domain-containing protein</fullName>
    </submittedName>
</protein>
<evidence type="ECO:0000259" key="1">
    <source>
        <dbReference type="PROSITE" id="PS50887"/>
    </source>
</evidence>
<dbReference type="InterPro" id="IPR043128">
    <property type="entry name" value="Rev_trsase/Diguanyl_cyclase"/>
</dbReference>
<dbReference type="GO" id="GO:0052621">
    <property type="term" value="F:diguanylate cyclase activity"/>
    <property type="evidence" value="ECO:0007669"/>
    <property type="project" value="TreeGrafter"/>
</dbReference>
<gene>
    <name evidence="2" type="ORF">H9763_04905</name>
</gene>